<keyword evidence="1" id="KW-0812">Transmembrane</keyword>
<dbReference type="Pfam" id="PF09413">
    <property type="entry name" value="DUF2007"/>
    <property type="match status" value="1"/>
</dbReference>
<feature type="domain" description="DUF2007" evidence="2">
    <location>
        <begin position="1"/>
        <end position="76"/>
    </location>
</feature>
<dbReference type="Proteomes" id="UP000077255">
    <property type="component" value="Chromosome"/>
</dbReference>
<dbReference type="PATRIC" id="fig|445710.3.peg.1810"/>
<dbReference type="InterPro" id="IPR018551">
    <property type="entry name" value="DUF2007"/>
</dbReference>
<dbReference type="KEGG" id="dtx:ATSB10_18130"/>
<dbReference type="EMBL" id="CP014841">
    <property type="protein sequence ID" value="AND69267.1"/>
    <property type="molecule type" value="Genomic_DNA"/>
</dbReference>
<keyword evidence="4" id="KW-1185">Reference proteome</keyword>
<organism evidence="3 4">
    <name type="scientific">Dyella thiooxydans</name>
    <dbReference type="NCBI Taxonomy" id="445710"/>
    <lineage>
        <taxon>Bacteria</taxon>
        <taxon>Pseudomonadati</taxon>
        <taxon>Pseudomonadota</taxon>
        <taxon>Gammaproteobacteria</taxon>
        <taxon>Lysobacterales</taxon>
        <taxon>Rhodanobacteraceae</taxon>
        <taxon>Dyella</taxon>
    </lineage>
</organism>
<keyword evidence="1" id="KW-0472">Membrane</keyword>
<sequence length="130" mass="15198">MRQLFTSPHQANIDRLVALLREQGIECSVQNVSRWNKRAHQRFSYQQQREGREQWPQVWVTHADDYTRARELLKEIGLEPVIRHGDVLAEARNPSPVAQRRDTVTRVRRIVLLAVAGAFLLVMLRYMGLI</sequence>
<dbReference type="RefSeq" id="WP_063672195.1">
    <property type="nucleotide sequence ID" value="NZ_CP014841.1"/>
</dbReference>
<proteinExistence type="predicted"/>
<keyword evidence="1" id="KW-1133">Transmembrane helix</keyword>
<protein>
    <recommendedName>
        <fullName evidence="2">DUF2007 domain-containing protein</fullName>
    </recommendedName>
</protein>
<evidence type="ECO:0000313" key="3">
    <source>
        <dbReference type="EMBL" id="AND69267.1"/>
    </source>
</evidence>
<evidence type="ECO:0000256" key="1">
    <source>
        <dbReference type="SAM" id="Phobius"/>
    </source>
</evidence>
<feature type="transmembrane region" description="Helical" evidence="1">
    <location>
        <begin position="110"/>
        <end position="128"/>
    </location>
</feature>
<reference evidence="3 4" key="1">
    <citation type="submission" date="2016-02" db="EMBL/GenBank/DDBJ databases">
        <title>Complete genome sequencing and analysis of ATSB10, Dyella thiooxydans isolated from rhizosphere soil of sunflower (Helianthus annuus L.).</title>
        <authorList>
            <person name="Lee Y."/>
            <person name="Hwangbo K."/>
            <person name="Chung H."/>
            <person name="Yoo J."/>
            <person name="Kim K.Y."/>
            <person name="Sa T.M."/>
            <person name="Um Y."/>
            <person name="Madhaiyan M."/>
        </authorList>
    </citation>
    <scope>NUCLEOTIDE SEQUENCE [LARGE SCALE GENOMIC DNA]</scope>
    <source>
        <strain evidence="3 4">ATSB10</strain>
    </source>
</reference>
<gene>
    <name evidence="3" type="ORF">ATSB10_18130</name>
</gene>
<dbReference type="OrthoDB" id="5955962at2"/>
<dbReference type="STRING" id="445710.ATSB10_18130"/>
<evidence type="ECO:0000259" key="2">
    <source>
        <dbReference type="Pfam" id="PF09413"/>
    </source>
</evidence>
<dbReference type="AlphaFoldDB" id="A0A160N1E9"/>
<accession>A0A160N1E9</accession>
<evidence type="ECO:0000313" key="4">
    <source>
        <dbReference type="Proteomes" id="UP000077255"/>
    </source>
</evidence>
<name>A0A160N1E9_9GAMM</name>